<reference evidence="2 3" key="1">
    <citation type="journal article" date="2023" name="Plants (Basel)">
        <title>Bridging the Gap: Combining Genomics and Transcriptomics Approaches to Understand Stylosanthes scabra, an Orphan Legume from the Brazilian Caatinga.</title>
        <authorList>
            <person name="Ferreira-Neto J.R.C."/>
            <person name="da Silva M.D."/>
            <person name="Binneck E."/>
            <person name="de Melo N.F."/>
            <person name="da Silva R.H."/>
            <person name="de Melo A.L.T.M."/>
            <person name="Pandolfi V."/>
            <person name="Bustamante F.O."/>
            <person name="Brasileiro-Vidal A.C."/>
            <person name="Benko-Iseppon A.M."/>
        </authorList>
    </citation>
    <scope>NUCLEOTIDE SEQUENCE [LARGE SCALE GENOMIC DNA]</scope>
    <source>
        <tissue evidence="2">Leaves</tissue>
    </source>
</reference>
<evidence type="ECO:0000313" key="2">
    <source>
        <dbReference type="EMBL" id="MED6181949.1"/>
    </source>
</evidence>
<dbReference type="Proteomes" id="UP001341840">
    <property type="component" value="Unassembled WGS sequence"/>
</dbReference>
<organism evidence="2 3">
    <name type="scientific">Stylosanthes scabra</name>
    <dbReference type="NCBI Taxonomy" id="79078"/>
    <lineage>
        <taxon>Eukaryota</taxon>
        <taxon>Viridiplantae</taxon>
        <taxon>Streptophyta</taxon>
        <taxon>Embryophyta</taxon>
        <taxon>Tracheophyta</taxon>
        <taxon>Spermatophyta</taxon>
        <taxon>Magnoliopsida</taxon>
        <taxon>eudicotyledons</taxon>
        <taxon>Gunneridae</taxon>
        <taxon>Pentapetalae</taxon>
        <taxon>rosids</taxon>
        <taxon>fabids</taxon>
        <taxon>Fabales</taxon>
        <taxon>Fabaceae</taxon>
        <taxon>Papilionoideae</taxon>
        <taxon>50 kb inversion clade</taxon>
        <taxon>dalbergioids sensu lato</taxon>
        <taxon>Dalbergieae</taxon>
        <taxon>Pterocarpus clade</taxon>
        <taxon>Stylosanthes</taxon>
    </lineage>
</organism>
<feature type="compositionally biased region" description="Basic and acidic residues" evidence="1">
    <location>
        <begin position="7"/>
        <end position="51"/>
    </location>
</feature>
<proteinExistence type="predicted"/>
<accession>A0ABU6W9B6</accession>
<evidence type="ECO:0000256" key="1">
    <source>
        <dbReference type="SAM" id="MobiDB-lite"/>
    </source>
</evidence>
<sequence>KEGDENGITREGVDPDTLEHDMPETQNDRREPAKTKPRDESVKTKRDELRRGVTNRRSNNKEMKEVGTTHKIEGEEKGAVWLRVGEEKGEMLISDL</sequence>
<name>A0ABU6W9B6_9FABA</name>
<feature type="region of interest" description="Disordered" evidence="1">
    <location>
        <begin position="1"/>
        <end position="71"/>
    </location>
</feature>
<comment type="caution">
    <text evidence="2">The sequence shown here is derived from an EMBL/GenBank/DDBJ whole genome shotgun (WGS) entry which is preliminary data.</text>
</comment>
<feature type="compositionally biased region" description="Basic and acidic residues" evidence="1">
    <location>
        <begin position="59"/>
        <end position="71"/>
    </location>
</feature>
<keyword evidence="3" id="KW-1185">Reference proteome</keyword>
<dbReference type="EMBL" id="JASCZI010181329">
    <property type="protein sequence ID" value="MED6181949.1"/>
    <property type="molecule type" value="Genomic_DNA"/>
</dbReference>
<feature type="non-terminal residue" evidence="2">
    <location>
        <position position="1"/>
    </location>
</feature>
<protein>
    <submittedName>
        <fullName evidence="2">Uncharacterized protein</fullName>
    </submittedName>
</protein>
<evidence type="ECO:0000313" key="3">
    <source>
        <dbReference type="Proteomes" id="UP001341840"/>
    </source>
</evidence>
<gene>
    <name evidence="2" type="ORF">PIB30_024279</name>
</gene>